<keyword evidence="1" id="KW-0521">NADP</keyword>
<dbReference type="InterPro" id="IPR002347">
    <property type="entry name" value="SDR_fam"/>
</dbReference>
<protein>
    <submittedName>
        <fullName evidence="4">Uncharacterized protein</fullName>
    </submittedName>
</protein>
<dbReference type="PANTHER" id="PTHR43086:SF2">
    <property type="entry name" value="HYDROXYSTEROID DEHYDROGENASE-LIKE PROTEIN 1"/>
    <property type="match status" value="1"/>
</dbReference>
<gene>
    <name evidence="4" type="ORF">FOB64_004240</name>
</gene>
<dbReference type="GO" id="GO:0005783">
    <property type="term" value="C:endoplasmic reticulum"/>
    <property type="evidence" value="ECO:0007669"/>
    <property type="project" value="TreeGrafter"/>
</dbReference>
<evidence type="ECO:0000313" key="4">
    <source>
        <dbReference type="EMBL" id="KAF6066774.1"/>
    </source>
</evidence>
<proteinExistence type="predicted"/>
<dbReference type="AlphaFoldDB" id="A0A8H6BYJ8"/>
<dbReference type="GO" id="GO:0016491">
    <property type="term" value="F:oxidoreductase activity"/>
    <property type="evidence" value="ECO:0007669"/>
    <property type="project" value="UniProtKB-KW"/>
</dbReference>
<dbReference type="Pfam" id="PF00106">
    <property type="entry name" value="adh_short"/>
    <property type="match status" value="1"/>
</dbReference>
<dbReference type="Proteomes" id="UP000536275">
    <property type="component" value="Unassembled WGS sequence"/>
</dbReference>
<reference evidence="4 5" key="1">
    <citation type="submission" date="2020-03" db="EMBL/GenBank/DDBJ databases">
        <title>FDA dAtabase for Regulatory Grade micrObial Sequences (FDA-ARGOS): Supporting development and validation of Infectious Disease Dx tests.</title>
        <authorList>
            <person name="Campos J."/>
            <person name="Goldberg B."/>
            <person name="Tallon L."/>
            <person name="Sadzewicz L."/>
            <person name="Vavikolanu K."/>
            <person name="Mehta A."/>
            <person name="Aluvathingal J."/>
            <person name="Nadendla S."/>
            <person name="Nandy P."/>
            <person name="Geyer C."/>
            <person name="Yan Y."/>
            <person name="Sichtig H."/>
        </authorList>
    </citation>
    <scope>NUCLEOTIDE SEQUENCE [LARGE SCALE GENOMIC DNA]</scope>
    <source>
        <strain evidence="4 5">FDAARGOS_656</strain>
    </source>
</reference>
<organism evidence="4 5">
    <name type="scientific">Candida albicans</name>
    <name type="common">Yeast</name>
    <dbReference type="NCBI Taxonomy" id="5476"/>
    <lineage>
        <taxon>Eukaryota</taxon>
        <taxon>Fungi</taxon>
        <taxon>Dikarya</taxon>
        <taxon>Ascomycota</taxon>
        <taxon>Saccharomycotina</taxon>
        <taxon>Pichiomycetes</taxon>
        <taxon>Debaryomycetaceae</taxon>
        <taxon>Candida/Lodderomyces clade</taxon>
        <taxon>Candida</taxon>
    </lineage>
</organism>
<dbReference type="GO" id="GO:0030497">
    <property type="term" value="P:fatty acid elongation"/>
    <property type="evidence" value="ECO:0007669"/>
    <property type="project" value="TreeGrafter"/>
</dbReference>
<dbReference type="SUPFAM" id="SSF51735">
    <property type="entry name" value="NAD(P)-binding Rossmann-fold domains"/>
    <property type="match status" value="1"/>
</dbReference>
<evidence type="ECO:0000313" key="5">
    <source>
        <dbReference type="Proteomes" id="UP000536275"/>
    </source>
</evidence>
<sequence length="182" mass="20192">MPFTQFLDKYSDNLAIQYAIIFALLLGVFKLTVFSLKFASLIYDIFLAPATDFSKYGAASGKWAVVTGASDVSRTQSKLELIATEIESKYKVNTKIVAFDASTDDEENYLKLEKAVFDLPVTILINNVGQSHSIPVPFLKTEKKELKDIITINTTATLRITQIVAPIIVPPLKTHTQNNCVD</sequence>
<dbReference type="PANTHER" id="PTHR43086">
    <property type="entry name" value="VERY-LONG-CHAIN 3-OXOOACYL-COA REDUCTASE"/>
    <property type="match status" value="1"/>
</dbReference>
<evidence type="ECO:0000256" key="2">
    <source>
        <dbReference type="ARBA" id="ARBA00023002"/>
    </source>
</evidence>
<feature type="transmembrane region" description="Helical" evidence="3">
    <location>
        <begin position="15"/>
        <end position="36"/>
    </location>
</feature>
<dbReference type="InterPro" id="IPR036291">
    <property type="entry name" value="NAD(P)-bd_dom_sf"/>
</dbReference>
<dbReference type="EMBL" id="JABWAD010000055">
    <property type="protein sequence ID" value="KAF6066774.1"/>
    <property type="molecule type" value="Genomic_DNA"/>
</dbReference>
<keyword evidence="2" id="KW-0560">Oxidoreductase</keyword>
<keyword evidence="3" id="KW-1133">Transmembrane helix</keyword>
<keyword evidence="3" id="KW-0472">Membrane</keyword>
<comment type="caution">
    <text evidence="4">The sequence shown here is derived from an EMBL/GenBank/DDBJ whole genome shotgun (WGS) entry which is preliminary data.</text>
</comment>
<dbReference type="Gene3D" id="3.40.50.720">
    <property type="entry name" value="NAD(P)-binding Rossmann-like Domain"/>
    <property type="match status" value="1"/>
</dbReference>
<accession>A0A8H6BYJ8</accession>
<name>A0A8H6BYJ8_CANAX</name>
<evidence type="ECO:0000256" key="3">
    <source>
        <dbReference type="SAM" id="Phobius"/>
    </source>
</evidence>
<keyword evidence="3" id="KW-0812">Transmembrane</keyword>
<evidence type="ECO:0000256" key="1">
    <source>
        <dbReference type="ARBA" id="ARBA00022857"/>
    </source>
</evidence>